<dbReference type="VEuPathDB" id="FungiDB:jhhlp_002586"/>
<evidence type="ECO:0000313" key="8">
    <source>
        <dbReference type="Proteomes" id="UP000233524"/>
    </source>
</evidence>
<protein>
    <recommendedName>
        <fullName evidence="6">Prokaryotic-type class I peptide chain release factors domain-containing protein</fullName>
    </recommendedName>
</protein>
<dbReference type="AlphaFoldDB" id="A0A2N3NEH3"/>
<dbReference type="OrthoDB" id="277888at2759"/>
<comment type="caution">
    <text evidence="7">The sequence shown here is derived from an EMBL/GenBank/DDBJ whole genome shotgun (WGS) entry which is preliminary data.</text>
</comment>
<dbReference type="Pfam" id="PF00472">
    <property type="entry name" value="RF-1"/>
    <property type="match status" value="1"/>
</dbReference>
<keyword evidence="8" id="KW-1185">Reference proteome</keyword>
<keyword evidence="3" id="KW-0809">Transit peptide</keyword>
<comment type="similarity">
    <text evidence="2">Belongs to the prokaryotic/mitochondrial release factor family.</text>
</comment>
<dbReference type="InParanoid" id="A0A2N3NEH3"/>
<dbReference type="STRING" id="41688.A0A2N3NEH3"/>
<feature type="domain" description="Prokaryotic-type class I peptide chain release factors" evidence="6">
    <location>
        <begin position="55"/>
        <end position="154"/>
    </location>
</feature>
<dbReference type="Proteomes" id="UP000233524">
    <property type="component" value="Unassembled WGS sequence"/>
</dbReference>
<dbReference type="PANTHER" id="PTHR46203">
    <property type="entry name" value="PROBABLE PEPTIDE CHAIN RELEASE FACTOR C12ORF65"/>
    <property type="match status" value="1"/>
</dbReference>
<evidence type="ECO:0000313" key="7">
    <source>
        <dbReference type="EMBL" id="PKS10829.1"/>
    </source>
</evidence>
<evidence type="ECO:0000256" key="5">
    <source>
        <dbReference type="SAM" id="MobiDB-lite"/>
    </source>
</evidence>
<proteinExistence type="inferred from homology"/>
<dbReference type="PANTHER" id="PTHR46203:SF1">
    <property type="entry name" value="MITOCHONDRIAL TRANSLATION RELEASE FACTOR IN RESCUE"/>
    <property type="match status" value="1"/>
</dbReference>
<evidence type="ECO:0000259" key="6">
    <source>
        <dbReference type="Pfam" id="PF00472"/>
    </source>
</evidence>
<dbReference type="FunCoup" id="A0A2N3NEH3">
    <property type="interactions" value="47"/>
</dbReference>
<feature type="compositionally biased region" description="Basic residues" evidence="5">
    <location>
        <begin position="130"/>
        <end position="148"/>
    </location>
</feature>
<feature type="compositionally biased region" description="Basic and acidic residues" evidence="5">
    <location>
        <begin position="203"/>
        <end position="216"/>
    </location>
</feature>
<evidence type="ECO:0000256" key="3">
    <source>
        <dbReference type="ARBA" id="ARBA00022946"/>
    </source>
</evidence>
<dbReference type="InterPro" id="IPR045853">
    <property type="entry name" value="Pep_chain_release_fac_I_sf"/>
</dbReference>
<evidence type="ECO:0000256" key="2">
    <source>
        <dbReference type="ARBA" id="ARBA00010835"/>
    </source>
</evidence>
<dbReference type="FunFam" id="3.30.160.20:FF:000065">
    <property type="entry name" value="Peptidyl-tRNA hydrolase domain protein"/>
    <property type="match status" value="1"/>
</dbReference>
<feature type="compositionally biased region" description="Low complexity" evidence="5">
    <location>
        <begin position="187"/>
        <end position="196"/>
    </location>
</feature>
<reference evidence="7 8" key="1">
    <citation type="journal article" date="2017" name="G3 (Bethesda)">
        <title>First Draft Genome Sequence of the Pathogenic Fungus Lomentospora prolificans (Formerly Scedosporium prolificans).</title>
        <authorList>
            <person name="Luo R."/>
            <person name="Zimin A."/>
            <person name="Workman R."/>
            <person name="Fan Y."/>
            <person name="Pertea G."/>
            <person name="Grossman N."/>
            <person name="Wear M.P."/>
            <person name="Jia B."/>
            <person name="Miller H."/>
            <person name="Casadevall A."/>
            <person name="Timp W."/>
            <person name="Zhang S.X."/>
            <person name="Salzberg S.L."/>
        </authorList>
    </citation>
    <scope>NUCLEOTIDE SEQUENCE [LARGE SCALE GENOMIC DNA]</scope>
    <source>
        <strain evidence="7 8">JHH-5317</strain>
    </source>
</reference>
<dbReference type="GO" id="GO:0032543">
    <property type="term" value="P:mitochondrial translation"/>
    <property type="evidence" value="ECO:0007669"/>
    <property type="project" value="UniProtKB-ARBA"/>
</dbReference>
<comment type="subcellular location">
    <subcellularLocation>
        <location evidence="1">Mitochondrion</location>
    </subcellularLocation>
</comment>
<dbReference type="GO" id="GO:0003747">
    <property type="term" value="F:translation release factor activity"/>
    <property type="evidence" value="ECO:0007669"/>
    <property type="project" value="InterPro"/>
</dbReference>
<name>A0A2N3NEH3_9PEZI</name>
<evidence type="ECO:0000256" key="1">
    <source>
        <dbReference type="ARBA" id="ARBA00004173"/>
    </source>
</evidence>
<accession>A0A2N3NEH3</accession>
<keyword evidence="4" id="KW-0496">Mitochondrion</keyword>
<evidence type="ECO:0000256" key="4">
    <source>
        <dbReference type="ARBA" id="ARBA00023128"/>
    </source>
</evidence>
<dbReference type="Gene3D" id="3.30.160.20">
    <property type="match status" value="1"/>
</dbReference>
<organism evidence="7 8">
    <name type="scientific">Lomentospora prolificans</name>
    <dbReference type="NCBI Taxonomy" id="41688"/>
    <lineage>
        <taxon>Eukaryota</taxon>
        <taxon>Fungi</taxon>
        <taxon>Dikarya</taxon>
        <taxon>Ascomycota</taxon>
        <taxon>Pezizomycotina</taxon>
        <taxon>Sordariomycetes</taxon>
        <taxon>Hypocreomycetidae</taxon>
        <taxon>Microascales</taxon>
        <taxon>Microascaceae</taxon>
        <taxon>Lomentospora</taxon>
    </lineage>
</organism>
<gene>
    <name evidence="7" type="ORF">jhhlp_002586</name>
</gene>
<feature type="region of interest" description="Disordered" evidence="5">
    <location>
        <begin position="45"/>
        <end position="77"/>
    </location>
</feature>
<sequence>MRSASFGLALRSTLPWSTFIRPVAQTPLFFLARLFTTSPLLLKKPLPPRPKPPPEDEIEEVFVKGSGPGGQKINKTNSAVQIKHIPTGIVVKSQATRSRSENRAIARKVLAQRLDELYNGEQSRTAIVGHVKRKKRASADKKSRRKYRKLEEEKQQDDVDGAVEGERSEAGTGRAHLDTFIVREQSESPSEPALEPSPTPSRADPDPTKLLGERRE</sequence>
<feature type="region of interest" description="Disordered" evidence="5">
    <location>
        <begin position="129"/>
        <end position="216"/>
    </location>
</feature>
<dbReference type="InterPro" id="IPR000352">
    <property type="entry name" value="Pep_chain_release_fac_I"/>
</dbReference>
<dbReference type="EMBL" id="NLAX01000008">
    <property type="protein sequence ID" value="PKS10829.1"/>
    <property type="molecule type" value="Genomic_DNA"/>
</dbReference>
<dbReference type="GO" id="GO:0005739">
    <property type="term" value="C:mitochondrion"/>
    <property type="evidence" value="ECO:0007669"/>
    <property type="project" value="UniProtKB-SubCell"/>
</dbReference>
<dbReference type="SUPFAM" id="SSF75620">
    <property type="entry name" value="Release factor"/>
    <property type="match status" value="1"/>
</dbReference>
<dbReference type="InterPro" id="IPR052405">
    <property type="entry name" value="Mito_Transl_Release_Factor"/>
</dbReference>